<gene>
    <name evidence="4" type="ORF">E1B25_09290</name>
</gene>
<keyword evidence="5" id="KW-1185">Reference proteome</keyword>
<name>A0A4R5EU48_9RHOB</name>
<dbReference type="Gene3D" id="3.90.1580.10">
    <property type="entry name" value="paralog of FGE (formylglycine-generating enzyme)"/>
    <property type="match status" value="1"/>
</dbReference>
<dbReference type="SUPFAM" id="SSF56436">
    <property type="entry name" value="C-type lectin-like"/>
    <property type="match status" value="1"/>
</dbReference>
<evidence type="ECO:0000313" key="4">
    <source>
        <dbReference type="EMBL" id="TDE38310.1"/>
    </source>
</evidence>
<dbReference type="AlphaFoldDB" id="A0A4R5EU48"/>
<keyword evidence="2" id="KW-0732">Signal</keyword>
<proteinExistence type="predicted"/>
<dbReference type="Pfam" id="PF03781">
    <property type="entry name" value="FGE-sulfatase"/>
    <property type="match status" value="1"/>
</dbReference>
<sequence>MIRSTLAAGMIALAGFTAPAAAQTTLQQANAVLFQQLEQVHRLSSAQMDRVQKIFARSGFMGQGNPKITRHPMTPEQCRARSPSSGYDNARNTRICGDKYMAPLYDPRIENASDARACIDQFEFPNIPCTYPVVWVKAKEAAEVCAAVGKRLCDAHEWEGACAGALEPPDYPFGAGSVAAMRSIHNGKYAASASWAYGPAFQRGICAQNSTKSASCGGGGYNSCGSNTYPTGAFPGCVSKLGVYDQHGNAAEHMNLPMAPDQMSSRGSTKLGVTEMKGSWFIWDKYRAHPDWCRWRAPYWHGTRVMSTASHENYHLGFRCCKTIK</sequence>
<dbReference type="InterPro" id="IPR005532">
    <property type="entry name" value="SUMF_dom"/>
</dbReference>
<comment type="caution">
    <text evidence="4">The sequence shown here is derived from an EMBL/GenBank/DDBJ whole genome shotgun (WGS) entry which is preliminary data.</text>
</comment>
<organism evidence="4 5">
    <name type="scientific">Antarcticimicrobium sediminis</name>
    <dbReference type="NCBI Taxonomy" id="2546227"/>
    <lineage>
        <taxon>Bacteria</taxon>
        <taxon>Pseudomonadati</taxon>
        <taxon>Pseudomonadota</taxon>
        <taxon>Alphaproteobacteria</taxon>
        <taxon>Rhodobacterales</taxon>
        <taxon>Paracoccaceae</taxon>
        <taxon>Antarcticimicrobium</taxon>
    </lineage>
</organism>
<feature type="signal peptide" evidence="2">
    <location>
        <begin position="1"/>
        <end position="22"/>
    </location>
</feature>
<dbReference type="OrthoDB" id="9804878at2"/>
<evidence type="ECO:0000256" key="1">
    <source>
        <dbReference type="SAM" id="MobiDB-lite"/>
    </source>
</evidence>
<accession>A0A4R5EU48</accession>
<evidence type="ECO:0000313" key="5">
    <source>
        <dbReference type="Proteomes" id="UP000294662"/>
    </source>
</evidence>
<feature type="region of interest" description="Disordered" evidence="1">
    <location>
        <begin position="65"/>
        <end position="86"/>
    </location>
</feature>
<dbReference type="Proteomes" id="UP000294662">
    <property type="component" value="Unassembled WGS sequence"/>
</dbReference>
<protein>
    <recommendedName>
        <fullName evidence="3">Sulfatase-modifying factor enzyme-like domain-containing protein</fullName>
    </recommendedName>
</protein>
<feature type="domain" description="Sulfatase-modifying factor enzyme-like" evidence="3">
    <location>
        <begin position="130"/>
        <end position="320"/>
    </location>
</feature>
<dbReference type="EMBL" id="SMFP01000005">
    <property type="protein sequence ID" value="TDE38310.1"/>
    <property type="molecule type" value="Genomic_DNA"/>
</dbReference>
<dbReference type="RefSeq" id="WP_132828663.1">
    <property type="nucleotide sequence ID" value="NZ_SMFP01000005.1"/>
</dbReference>
<reference evidence="4 5" key="1">
    <citation type="submission" date="2019-03" db="EMBL/GenBank/DDBJ databases">
        <authorList>
            <person name="Zhang S."/>
        </authorList>
    </citation>
    <scope>NUCLEOTIDE SEQUENCE [LARGE SCALE GENOMIC DNA]</scope>
    <source>
        <strain evidence="4 5">S4J41</strain>
    </source>
</reference>
<evidence type="ECO:0000259" key="3">
    <source>
        <dbReference type="Pfam" id="PF03781"/>
    </source>
</evidence>
<dbReference type="InterPro" id="IPR016187">
    <property type="entry name" value="CTDL_fold"/>
</dbReference>
<dbReference type="InterPro" id="IPR042095">
    <property type="entry name" value="SUMF_sf"/>
</dbReference>
<evidence type="ECO:0000256" key="2">
    <source>
        <dbReference type="SAM" id="SignalP"/>
    </source>
</evidence>
<feature type="chain" id="PRO_5020787656" description="Sulfatase-modifying factor enzyme-like domain-containing protein" evidence="2">
    <location>
        <begin position="23"/>
        <end position="325"/>
    </location>
</feature>